<evidence type="ECO:0000313" key="2">
    <source>
        <dbReference type="Proteomes" id="UP001165083"/>
    </source>
</evidence>
<comment type="caution">
    <text evidence="1">The sequence shown here is derived from an EMBL/GenBank/DDBJ whole genome shotgun (WGS) entry which is preliminary data.</text>
</comment>
<gene>
    <name evidence="1" type="ORF">Plil01_000347100</name>
</gene>
<dbReference type="EMBL" id="BSXW01000135">
    <property type="protein sequence ID" value="GMF12932.1"/>
    <property type="molecule type" value="Genomic_DNA"/>
</dbReference>
<keyword evidence="2" id="KW-1185">Reference proteome</keyword>
<protein>
    <submittedName>
        <fullName evidence="1">Unnamed protein product</fullName>
    </submittedName>
</protein>
<name>A0A9W6TGN7_9STRA</name>
<accession>A0A9W6TGN7</accession>
<proteinExistence type="predicted"/>
<organism evidence="1 2">
    <name type="scientific">Phytophthora lilii</name>
    <dbReference type="NCBI Taxonomy" id="2077276"/>
    <lineage>
        <taxon>Eukaryota</taxon>
        <taxon>Sar</taxon>
        <taxon>Stramenopiles</taxon>
        <taxon>Oomycota</taxon>
        <taxon>Peronosporomycetes</taxon>
        <taxon>Peronosporales</taxon>
        <taxon>Peronosporaceae</taxon>
        <taxon>Phytophthora</taxon>
    </lineage>
</organism>
<dbReference type="AlphaFoldDB" id="A0A9W6TGN7"/>
<reference evidence="1" key="1">
    <citation type="submission" date="2023-04" db="EMBL/GenBank/DDBJ databases">
        <title>Phytophthora lilii NBRC 32176.</title>
        <authorList>
            <person name="Ichikawa N."/>
            <person name="Sato H."/>
            <person name="Tonouchi N."/>
        </authorList>
    </citation>
    <scope>NUCLEOTIDE SEQUENCE</scope>
    <source>
        <strain evidence="1">NBRC 32176</strain>
    </source>
</reference>
<sequence>MVLKRGDLSELVPSTLIQTHREATLHGDLSSINSQHFPSLEGGMKIWEGVVAQYIYSLEDQLMRTQSQNFWFSTGTIKAETVILEQKLTISLNIQNKYSNEVNHIGTAAFALLTKA</sequence>
<evidence type="ECO:0000313" key="1">
    <source>
        <dbReference type="EMBL" id="GMF12932.1"/>
    </source>
</evidence>
<dbReference type="Proteomes" id="UP001165083">
    <property type="component" value="Unassembled WGS sequence"/>
</dbReference>